<feature type="region of interest" description="Disordered" evidence="1">
    <location>
        <begin position="1"/>
        <end position="110"/>
    </location>
</feature>
<dbReference type="WBParaSite" id="ECPE_0001604901-mRNA-1">
    <property type="protein sequence ID" value="ECPE_0001604901-mRNA-1"/>
    <property type="gene ID" value="ECPE_0001604901"/>
</dbReference>
<name>A0A183B9X4_9TREM</name>
<feature type="compositionally biased region" description="Polar residues" evidence="1">
    <location>
        <begin position="68"/>
        <end position="83"/>
    </location>
</feature>
<evidence type="ECO:0000313" key="2">
    <source>
        <dbReference type="EMBL" id="VDP93281.1"/>
    </source>
</evidence>
<reference evidence="2 3" key="2">
    <citation type="submission" date="2018-11" db="EMBL/GenBank/DDBJ databases">
        <authorList>
            <consortium name="Pathogen Informatics"/>
        </authorList>
    </citation>
    <scope>NUCLEOTIDE SEQUENCE [LARGE SCALE GENOMIC DNA]</scope>
    <source>
        <strain evidence="2 3">Egypt</strain>
    </source>
</reference>
<proteinExistence type="predicted"/>
<keyword evidence="3" id="KW-1185">Reference proteome</keyword>
<accession>A0A183B9X4</accession>
<dbReference type="AlphaFoldDB" id="A0A183B9X4"/>
<dbReference type="EMBL" id="UZAN01062609">
    <property type="protein sequence ID" value="VDP93281.1"/>
    <property type="molecule type" value="Genomic_DNA"/>
</dbReference>
<organism evidence="4">
    <name type="scientific">Echinostoma caproni</name>
    <dbReference type="NCBI Taxonomy" id="27848"/>
    <lineage>
        <taxon>Eukaryota</taxon>
        <taxon>Metazoa</taxon>
        <taxon>Spiralia</taxon>
        <taxon>Lophotrochozoa</taxon>
        <taxon>Platyhelminthes</taxon>
        <taxon>Trematoda</taxon>
        <taxon>Digenea</taxon>
        <taxon>Plagiorchiida</taxon>
        <taxon>Echinostomata</taxon>
        <taxon>Echinostomatoidea</taxon>
        <taxon>Echinostomatidae</taxon>
        <taxon>Echinostoma</taxon>
    </lineage>
</organism>
<protein>
    <submittedName>
        <fullName evidence="4">Translation initiation factor IF-2</fullName>
    </submittedName>
</protein>
<reference evidence="4" key="1">
    <citation type="submission" date="2016-06" db="UniProtKB">
        <authorList>
            <consortium name="WormBaseParasite"/>
        </authorList>
    </citation>
    <scope>IDENTIFICATION</scope>
</reference>
<evidence type="ECO:0000256" key="1">
    <source>
        <dbReference type="SAM" id="MobiDB-lite"/>
    </source>
</evidence>
<dbReference type="Proteomes" id="UP000272942">
    <property type="component" value="Unassembled WGS sequence"/>
</dbReference>
<sequence length="137" mass="14099">MPVAHSHHAINGAKPDHPETPVRPVPVTRSPDRPGHPPSGSSIKPVTPARPTQAPVVPPTGHPPVSSIFANTHVTSTESARGETSQPTPSGPSSTSVSGSGSMLGMLKGGAGNLFRNLRDASTKVIEQVSAYVMLYG</sequence>
<evidence type="ECO:0000313" key="3">
    <source>
        <dbReference type="Proteomes" id="UP000272942"/>
    </source>
</evidence>
<evidence type="ECO:0000313" key="4">
    <source>
        <dbReference type="WBParaSite" id="ECPE_0001604901-mRNA-1"/>
    </source>
</evidence>
<gene>
    <name evidence="2" type="ORF">ECPE_LOCUS16009</name>
</gene>
<feature type="compositionally biased region" description="Low complexity" evidence="1">
    <location>
        <begin position="84"/>
        <end position="101"/>
    </location>
</feature>